<reference evidence="2" key="1">
    <citation type="submission" date="2022-01" db="EMBL/GenBank/DDBJ databases">
        <title>Complete genome of Methanomicrobium antiquum DSM 21220.</title>
        <authorList>
            <person name="Chen S.-C."/>
            <person name="You Y.-T."/>
            <person name="Zhou Y.-Z."/>
            <person name="Lai M.-C."/>
        </authorList>
    </citation>
    <scope>NUCLEOTIDE SEQUENCE</scope>
    <source>
        <strain evidence="2">DSM 21220</strain>
    </source>
</reference>
<keyword evidence="3" id="KW-1185">Reference proteome</keyword>
<proteinExistence type="predicted"/>
<dbReference type="GeneID" id="79949924"/>
<protein>
    <submittedName>
        <fullName evidence="2">Uncharacterized protein</fullName>
    </submittedName>
</protein>
<feature type="transmembrane region" description="Helical" evidence="1">
    <location>
        <begin position="68"/>
        <end position="90"/>
    </location>
</feature>
<organism evidence="2 3">
    <name type="scientific">Methanomicrobium antiquum</name>
    <dbReference type="NCBI Taxonomy" id="487686"/>
    <lineage>
        <taxon>Archaea</taxon>
        <taxon>Methanobacteriati</taxon>
        <taxon>Methanobacteriota</taxon>
        <taxon>Stenosarchaea group</taxon>
        <taxon>Methanomicrobia</taxon>
        <taxon>Methanomicrobiales</taxon>
        <taxon>Methanomicrobiaceae</taxon>
        <taxon>Methanomicrobium</taxon>
    </lineage>
</organism>
<feature type="transmembrane region" description="Helical" evidence="1">
    <location>
        <begin position="6"/>
        <end position="26"/>
    </location>
</feature>
<keyword evidence="1" id="KW-0472">Membrane</keyword>
<evidence type="ECO:0000313" key="2">
    <source>
        <dbReference type="EMBL" id="WFN37926.1"/>
    </source>
</evidence>
<dbReference type="KEGG" id="manq:L1994_05960"/>
<feature type="transmembrane region" description="Helical" evidence="1">
    <location>
        <begin position="38"/>
        <end position="62"/>
    </location>
</feature>
<keyword evidence="1" id="KW-0812">Transmembrane</keyword>
<dbReference type="EMBL" id="CP091092">
    <property type="protein sequence ID" value="WFN37926.1"/>
    <property type="molecule type" value="Genomic_DNA"/>
</dbReference>
<evidence type="ECO:0000313" key="3">
    <source>
        <dbReference type="Proteomes" id="UP001218895"/>
    </source>
</evidence>
<keyword evidence="1" id="KW-1133">Transmembrane helix</keyword>
<sequence length="92" mass="10263">MDIEVLQHILAIITLGLGAALIIYLFDAYKTLKQKSLLLLIYGLFILIIGVVLPDITGILAADIFWQFWSALFSRLLIIIGICVIIYSIVRG</sequence>
<name>A0AAF0FU12_9EURY</name>
<dbReference type="RefSeq" id="WP_278100765.1">
    <property type="nucleotide sequence ID" value="NZ_CP091092.1"/>
</dbReference>
<evidence type="ECO:0000256" key="1">
    <source>
        <dbReference type="SAM" id="Phobius"/>
    </source>
</evidence>
<dbReference type="Proteomes" id="UP001218895">
    <property type="component" value="Chromosome"/>
</dbReference>
<accession>A0AAF0FU12</accession>
<gene>
    <name evidence="2" type="ORF">L1994_05960</name>
</gene>
<dbReference type="AlphaFoldDB" id="A0AAF0FU12"/>